<accession>A0A1M6MF10</accession>
<dbReference type="OrthoDB" id="9921261at2"/>
<gene>
    <name evidence="1" type="ORF">SAMN02745181_2711</name>
</gene>
<sequence length="148" mass="16898">MAAGNEIEQRKLALVQQMEEHRNSITGAKLLLNDQITSRKSALKEKLNVPKKIKQSIQEKSTKWLIGALASGTVMAFLGRRRSKRKQENKKKKSIFLTLLIALSRPFIKKYLVNALRQYSMAKLQAKTGLPIGRRGYDYQQAGQVEHY</sequence>
<reference evidence="1 2" key="1">
    <citation type="submission" date="2016-11" db="EMBL/GenBank/DDBJ databases">
        <authorList>
            <person name="Jaros S."/>
            <person name="Januszkiewicz K."/>
            <person name="Wedrychowicz H."/>
        </authorList>
    </citation>
    <scope>NUCLEOTIDE SEQUENCE [LARGE SCALE GENOMIC DNA]</scope>
    <source>
        <strain evidence="1 2">DSM 18772</strain>
    </source>
</reference>
<evidence type="ECO:0000313" key="1">
    <source>
        <dbReference type="EMBL" id="SHJ82049.1"/>
    </source>
</evidence>
<evidence type="ECO:0000313" key="2">
    <source>
        <dbReference type="Proteomes" id="UP000184510"/>
    </source>
</evidence>
<name>A0A1M6MF10_9BACT</name>
<dbReference type="STRING" id="1123071.SAMN02745181_2711"/>
<dbReference type="EMBL" id="FQYR01000004">
    <property type="protein sequence ID" value="SHJ82049.1"/>
    <property type="molecule type" value="Genomic_DNA"/>
</dbReference>
<proteinExistence type="predicted"/>
<dbReference type="InParanoid" id="A0A1M6MF10"/>
<dbReference type="Proteomes" id="UP000184510">
    <property type="component" value="Unassembled WGS sequence"/>
</dbReference>
<dbReference type="AlphaFoldDB" id="A0A1M6MF10"/>
<dbReference type="RefSeq" id="WP_143184277.1">
    <property type="nucleotide sequence ID" value="NZ_FQYR01000004.1"/>
</dbReference>
<keyword evidence="2" id="KW-1185">Reference proteome</keyword>
<protein>
    <submittedName>
        <fullName evidence="1">Uncharacterized protein</fullName>
    </submittedName>
</protein>
<organism evidence="1 2">
    <name type="scientific">Rubritalea squalenifaciens DSM 18772</name>
    <dbReference type="NCBI Taxonomy" id="1123071"/>
    <lineage>
        <taxon>Bacteria</taxon>
        <taxon>Pseudomonadati</taxon>
        <taxon>Verrucomicrobiota</taxon>
        <taxon>Verrucomicrobiia</taxon>
        <taxon>Verrucomicrobiales</taxon>
        <taxon>Rubritaleaceae</taxon>
        <taxon>Rubritalea</taxon>
    </lineage>
</organism>